<reference evidence="1 2" key="1">
    <citation type="submission" date="2015-04" db="EMBL/GenBank/DDBJ databases">
        <title>Lasius niger genome sequencing.</title>
        <authorList>
            <person name="Konorov E.A."/>
            <person name="Nikitin M.A."/>
            <person name="Kirill M.V."/>
            <person name="Chang P."/>
        </authorList>
    </citation>
    <scope>NUCLEOTIDE SEQUENCE [LARGE SCALE GENOMIC DNA]</scope>
    <source>
        <tissue evidence="1">Whole</tissue>
    </source>
</reference>
<evidence type="ECO:0000313" key="1">
    <source>
        <dbReference type="EMBL" id="KMQ86554.1"/>
    </source>
</evidence>
<organism evidence="1 2">
    <name type="scientific">Lasius niger</name>
    <name type="common">Black garden ant</name>
    <dbReference type="NCBI Taxonomy" id="67767"/>
    <lineage>
        <taxon>Eukaryota</taxon>
        <taxon>Metazoa</taxon>
        <taxon>Ecdysozoa</taxon>
        <taxon>Arthropoda</taxon>
        <taxon>Hexapoda</taxon>
        <taxon>Insecta</taxon>
        <taxon>Pterygota</taxon>
        <taxon>Neoptera</taxon>
        <taxon>Endopterygota</taxon>
        <taxon>Hymenoptera</taxon>
        <taxon>Apocrita</taxon>
        <taxon>Aculeata</taxon>
        <taxon>Formicoidea</taxon>
        <taxon>Formicidae</taxon>
        <taxon>Formicinae</taxon>
        <taxon>Lasius</taxon>
        <taxon>Lasius</taxon>
    </lineage>
</organism>
<dbReference type="EMBL" id="LBMM01011912">
    <property type="protein sequence ID" value="KMQ86554.1"/>
    <property type="molecule type" value="Genomic_DNA"/>
</dbReference>
<dbReference type="OrthoDB" id="7554073at2759"/>
<comment type="caution">
    <text evidence="1">The sequence shown here is derived from an EMBL/GenBank/DDBJ whole genome shotgun (WGS) entry which is preliminary data.</text>
</comment>
<dbReference type="STRING" id="67767.A0A0J7K8E1"/>
<evidence type="ECO:0000313" key="2">
    <source>
        <dbReference type="Proteomes" id="UP000036403"/>
    </source>
</evidence>
<dbReference type="AlphaFoldDB" id="A0A0J7K8E1"/>
<name>A0A0J7K8E1_LASNI</name>
<protein>
    <submittedName>
        <fullName evidence="1">Uncharacterized protein</fullName>
    </submittedName>
</protein>
<keyword evidence="2" id="KW-1185">Reference proteome</keyword>
<proteinExistence type="predicted"/>
<dbReference type="PaxDb" id="67767-A0A0J7K8E1"/>
<gene>
    <name evidence="1" type="ORF">RF55_14429</name>
</gene>
<sequence>MDDQEIIETIRVQNELCEESREIHMRILKKGIMIKKRNEQEGRRSEEDGTLIIETDGETHKKLVENGKLNLGWRRCRVYDFVSVLRCFKCWGYNHMTKHCENHETCQFCAGRHNGKDCKSTEKRCINCMEWSIRHKNNKTKDDHGAMDKECPVYLRRIREEKGRKLGEEE</sequence>
<accession>A0A0J7K8E1</accession>
<dbReference type="Proteomes" id="UP000036403">
    <property type="component" value="Unassembled WGS sequence"/>
</dbReference>